<feature type="coiled-coil region" evidence="6">
    <location>
        <begin position="429"/>
        <end position="526"/>
    </location>
</feature>
<keyword evidence="4 6" id="KW-0175">Coiled coil</keyword>
<evidence type="ECO:0000256" key="5">
    <source>
        <dbReference type="ARBA" id="ARBA00023125"/>
    </source>
</evidence>
<comment type="function">
    <text evidence="6">Required for chromosome condensation and partitioning.</text>
</comment>
<dbReference type="GO" id="GO:0030261">
    <property type="term" value="P:chromosome condensation"/>
    <property type="evidence" value="ECO:0007669"/>
    <property type="project" value="InterPro"/>
</dbReference>
<reference evidence="10" key="1">
    <citation type="submission" date="2018-03" db="EMBL/GenBank/DDBJ databases">
        <title>Ecological and genomic features of two cosmopolitan and abundant freshwater picocyanobacteria.</title>
        <authorList>
            <person name="Cabello-Yeves P.J."/>
            <person name="Picazo A."/>
            <person name="Camacho A."/>
            <person name="Callieri C."/>
            <person name="Rosselli R."/>
            <person name="Roda-Garcia J."/>
            <person name="Coutinho F.H."/>
            <person name="Rodriguez-Valera F."/>
        </authorList>
    </citation>
    <scope>NUCLEOTIDE SEQUENCE [LARGE SCALE GENOMIC DNA]</scope>
    <source>
        <strain evidence="10">Tous</strain>
    </source>
</reference>
<dbReference type="InterPro" id="IPR036277">
    <property type="entry name" value="SMC_hinge_sf"/>
</dbReference>
<dbReference type="InterPro" id="IPR003395">
    <property type="entry name" value="RecF/RecN/SMC_N"/>
</dbReference>
<keyword evidence="5 6" id="KW-0238">DNA-binding</keyword>
<evidence type="ECO:0000313" key="10">
    <source>
        <dbReference type="Proteomes" id="UP000240206"/>
    </source>
</evidence>
<feature type="region of interest" description="Disordered" evidence="7">
    <location>
        <begin position="676"/>
        <end position="701"/>
    </location>
</feature>
<dbReference type="SUPFAM" id="SSF52540">
    <property type="entry name" value="P-loop containing nucleoside triphosphate hydrolases"/>
    <property type="match status" value="1"/>
</dbReference>
<comment type="subcellular location">
    <subcellularLocation>
        <location evidence="6">Cytoplasm</location>
    </subcellularLocation>
</comment>
<feature type="binding site" evidence="6">
    <location>
        <begin position="33"/>
        <end position="40"/>
    </location>
    <ligand>
        <name>ATP</name>
        <dbReference type="ChEBI" id="CHEBI:30616"/>
    </ligand>
</feature>
<feature type="region of interest" description="Disordered" evidence="7">
    <location>
        <begin position="892"/>
        <end position="928"/>
    </location>
</feature>
<dbReference type="Gene3D" id="3.40.50.300">
    <property type="entry name" value="P-loop containing nucleotide triphosphate hydrolases"/>
    <property type="match status" value="2"/>
</dbReference>
<dbReference type="STRING" id="1910958.BTM30_03300"/>
<dbReference type="GO" id="GO:0007059">
    <property type="term" value="P:chromosome segregation"/>
    <property type="evidence" value="ECO:0007669"/>
    <property type="project" value="UniProtKB-UniRule"/>
</dbReference>
<dbReference type="Gene3D" id="1.20.1060.20">
    <property type="match status" value="1"/>
</dbReference>
<evidence type="ECO:0000313" key="9">
    <source>
        <dbReference type="EMBL" id="PSI01416.1"/>
    </source>
</evidence>
<gene>
    <name evidence="6 9" type="primary">smc</name>
    <name evidence="9" type="ORF">C7K08_08015</name>
</gene>
<evidence type="ECO:0000256" key="4">
    <source>
        <dbReference type="ARBA" id="ARBA00023054"/>
    </source>
</evidence>
<dbReference type="Gene3D" id="3.30.70.1620">
    <property type="match status" value="1"/>
</dbReference>
<keyword evidence="3 6" id="KW-0067">ATP-binding</keyword>
<feature type="coiled-coil region" evidence="6">
    <location>
        <begin position="729"/>
        <end position="756"/>
    </location>
</feature>
<dbReference type="InterPro" id="IPR027417">
    <property type="entry name" value="P-loop_NTPase"/>
</dbReference>
<dbReference type="Pfam" id="PF06470">
    <property type="entry name" value="SMC_hinge"/>
    <property type="match status" value="1"/>
</dbReference>
<evidence type="ECO:0000259" key="8">
    <source>
        <dbReference type="SMART" id="SM00968"/>
    </source>
</evidence>
<dbReference type="InterPro" id="IPR010935">
    <property type="entry name" value="SMC_hinge"/>
</dbReference>
<dbReference type="GO" id="GO:0005737">
    <property type="term" value="C:cytoplasm"/>
    <property type="evidence" value="ECO:0007669"/>
    <property type="project" value="UniProtKB-SubCell"/>
</dbReference>
<organism evidence="9 10">
    <name type="scientific">Synechococcus lacustris str. Tous</name>
    <dbReference type="NCBI Taxonomy" id="1910958"/>
    <lineage>
        <taxon>Bacteria</taxon>
        <taxon>Bacillati</taxon>
        <taxon>Cyanobacteriota</taxon>
        <taxon>Cyanophyceae</taxon>
        <taxon>Synechococcales</taxon>
        <taxon>Synechococcaceae</taxon>
        <taxon>Synechococcus</taxon>
    </lineage>
</organism>
<dbReference type="GO" id="GO:0005524">
    <property type="term" value="F:ATP binding"/>
    <property type="evidence" value="ECO:0007669"/>
    <property type="project" value="UniProtKB-UniRule"/>
</dbReference>
<dbReference type="AlphaFoldDB" id="A0A2P7EDZ7"/>
<feature type="coiled-coil region" evidence="6">
    <location>
        <begin position="853"/>
        <end position="887"/>
    </location>
</feature>
<feature type="coiled-coil region" evidence="6">
    <location>
        <begin position="255"/>
        <end position="353"/>
    </location>
</feature>
<dbReference type="Proteomes" id="UP000240206">
    <property type="component" value="Unassembled WGS sequence"/>
</dbReference>
<dbReference type="SUPFAM" id="SSF75553">
    <property type="entry name" value="Smc hinge domain"/>
    <property type="match status" value="1"/>
</dbReference>
<evidence type="ECO:0000256" key="7">
    <source>
        <dbReference type="SAM" id="MobiDB-lite"/>
    </source>
</evidence>
<dbReference type="NCBIfam" id="TIGR02169">
    <property type="entry name" value="SMC_prok_A"/>
    <property type="match status" value="1"/>
</dbReference>
<dbReference type="PANTHER" id="PTHR43977">
    <property type="entry name" value="STRUCTURAL MAINTENANCE OF CHROMOSOMES PROTEIN 3"/>
    <property type="match status" value="1"/>
</dbReference>
<dbReference type="GO" id="GO:0005694">
    <property type="term" value="C:chromosome"/>
    <property type="evidence" value="ECO:0007669"/>
    <property type="project" value="InterPro"/>
</dbReference>
<comment type="similarity">
    <text evidence="6">Belongs to the SMC family.</text>
</comment>
<evidence type="ECO:0000256" key="6">
    <source>
        <dbReference type="HAMAP-Rule" id="MF_01894"/>
    </source>
</evidence>
<feature type="domain" description="SMC hinge" evidence="8">
    <location>
        <begin position="541"/>
        <end position="659"/>
    </location>
</feature>
<accession>A0A2P7EDZ7</accession>
<dbReference type="HAMAP" id="MF_01894">
    <property type="entry name" value="Smc_prok"/>
    <property type="match status" value="1"/>
</dbReference>
<dbReference type="SMART" id="SM00968">
    <property type="entry name" value="SMC_hinge"/>
    <property type="match status" value="1"/>
</dbReference>
<dbReference type="GO" id="GO:0016887">
    <property type="term" value="F:ATP hydrolysis activity"/>
    <property type="evidence" value="ECO:0007669"/>
    <property type="project" value="InterPro"/>
</dbReference>
<dbReference type="Pfam" id="PF02463">
    <property type="entry name" value="SMC_N"/>
    <property type="match status" value="1"/>
</dbReference>
<protein>
    <recommendedName>
        <fullName evidence="6">Chromosome partition protein Smc</fullName>
    </recommendedName>
</protein>
<evidence type="ECO:0000256" key="3">
    <source>
        <dbReference type="ARBA" id="ARBA00022840"/>
    </source>
</evidence>
<name>A0A2P7EDZ7_9SYNE</name>
<dbReference type="GO" id="GO:0006260">
    <property type="term" value="P:DNA replication"/>
    <property type="evidence" value="ECO:0007669"/>
    <property type="project" value="UniProtKB-UniRule"/>
</dbReference>
<dbReference type="GO" id="GO:0003677">
    <property type="term" value="F:DNA binding"/>
    <property type="evidence" value="ECO:0007669"/>
    <property type="project" value="UniProtKB-UniRule"/>
</dbReference>
<keyword evidence="1 6" id="KW-0963">Cytoplasm</keyword>
<sequence>MVYINQVSLTHFKSFGGSVTIPLNTGFTVVTGPNGSGKSNILDGILFCLGLANSRGMRAERLPDLINNGVMREGKAAEAAVSVRFDLAGWQPDEAEAGLEAPAEGPWIKPGQQEWTVTRRLRVAAGGTYSSSYSADGISCNLQQLQTQLRRLRVDPDGSNVVMQGDVTRIVSMSAKDRRGIIDELAGVALFDSRIDQARAKLAEVQEREDRCRIVEGELQASRTRLERDCQRARLYQELRFKLQLGRQQEQVLQVEHSRQQLQQLAQQQQHLEQRQGQEQEAIQRGETEIHKAAAALEQLQQEVKSLGEDQLLAVQGQLAELEAAARERQRRVERHQQESAQIQQQRHQLLQERGALLDQQRRLEASDQHEMREQAQQQCLTAEAAVELSRRRLGEVAGRSGSWLEAQQQLSRRRQELVAQLTPLQAEQLQLDERCRHDRERLQELEQQLGQEQEGASVAQQQLQQLQSQLQQVLQGGKTERSSIQELAEALSLQQRTRQRLEQEQQQLEREIARQDSRRETLQESRGTGALRVLLEAGLEGIHGPVAQLAEVEERFRLALEVAAGGRLSQVVVDNDRIAARAIELLKQRRAGRLTFLPLNKIRAGSNFSAASSSTQASGCLGLALELLHFEPVYGEVFRYVFGETLVYQDLESARRELGRNRIVTLDGELLERSGAITGGSQQQRSGSLSFGRANEGDEAEPLRRRLMELGETLVACRRKEQQLATSLEALQTSLGNQRSQQAALEAELAAAQRAHGPQLNREAQSRQRFEQLQASLVSDSEKLQKLTIAIEPLERERLSIEVAEASAGEQQDGARWRVLQQELEAADVALSLARNHKDGLEASQRESSLVLARLQSQLEALVSNEQRIQAAATALTAEVQELRQQQLADQSRRQGLEAEQQTLQTRFGEQRRARDQAEAHLAGQRQQQQQHQWELERLGEQLQALMEEQRNLALRLQQLELALPEPLPELPEEVRQAGLELLQEQLRVVQQRMEALEPVNMLALEELEQLETRLAELAERLAVLASERLELLLRVETVATLRQEAFMEAFRAVDGHFREIFAGLSEGEGQLQLENDQDPLEGGLTLVAHPKGKAVRRLASMSGGEKSLTALSFLFALQRFRPSPFYALDEVDSFLDGVNVERLASLISSQADAAQFLVVSHRRPMIAASTRTIGVTQARGAHTQVVGLPSAA</sequence>
<proteinExistence type="inferred from homology"/>
<dbReference type="PIRSF" id="PIRSF005719">
    <property type="entry name" value="SMC"/>
    <property type="match status" value="1"/>
</dbReference>
<keyword evidence="2 6" id="KW-0547">Nucleotide-binding</keyword>
<feature type="coiled-coil region" evidence="6">
    <location>
        <begin position="930"/>
        <end position="964"/>
    </location>
</feature>
<feature type="compositionally biased region" description="Basic and acidic residues" evidence="7">
    <location>
        <begin position="910"/>
        <end position="920"/>
    </location>
</feature>
<dbReference type="RefSeq" id="WP_106500141.1">
    <property type="nucleotide sequence ID" value="NZ_PXVC01000032.1"/>
</dbReference>
<dbReference type="GO" id="GO:0007062">
    <property type="term" value="P:sister chromatid cohesion"/>
    <property type="evidence" value="ECO:0007669"/>
    <property type="project" value="InterPro"/>
</dbReference>
<dbReference type="InterPro" id="IPR024704">
    <property type="entry name" value="SMC"/>
</dbReference>
<dbReference type="InterPro" id="IPR011890">
    <property type="entry name" value="SMC_prok"/>
</dbReference>
<comment type="domain">
    <text evidence="6">Contains large globular domains required for ATP hydrolysis at each terminus and a third globular domain forming a flexible hinge near the middle of the molecule. These domains are separated by coiled-coil structures.</text>
</comment>
<evidence type="ECO:0000256" key="1">
    <source>
        <dbReference type="ARBA" id="ARBA00022490"/>
    </source>
</evidence>
<dbReference type="EMBL" id="PXVC01000032">
    <property type="protein sequence ID" value="PSI01416.1"/>
    <property type="molecule type" value="Genomic_DNA"/>
</dbReference>
<keyword evidence="10" id="KW-1185">Reference proteome</keyword>
<comment type="subunit">
    <text evidence="6">Homodimer.</text>
</comment>
<evidence type="ECO:0000256" key="2">
    <source>
        <dbReference type="ARBA" id="ARBA00022741"/>
    </source>
</evidence>
<feature type="coiled-coil region" evidence="6">
    <location>
        <begin position="1002"/>
        <end position="1029"/>
    </location>
</feature>
<feature type="compositionally biased region" description="Low complexity" evidence="7">
    <location>
        <begin position="680"/>
        <end position="689"/>
    </location>
</feature>
<comment type="caution">
    <text evidence="9">The sequence shown here is derived from an EMBL/GenBank/DDBJ whole genome shotgun (WGS) entry which is preliminary data.</text>
</comment>